<evidence type="ECO:0000259" key="2">
    <source>
        <dbReference type="PROSITE" id="PS50211"/>
    </source>
</evidence>
<evidence type="ECO:0000313" key="4">
    <source>
        <dbReference type="Proteomes" id="UP000028582"/>
    </source>
</evidence>
<dbReference type="Proteomes" id="UP000028582">
    <property type="component" value="Unassembled WGS sequence"/>
</dbReference>
<comment type="caution">
    <text evidence="3">The sequence shown here is derived from an EMBL/GenBank/DDBJ whole genome shotgun (WGS) entry which is preliminary data.</text>
</comment>
<dbReference type="PANTHER" id="PTHR12296:SF21">
    <property type="entry name" value="DENN DOMAIN-CONTAINING PROTEIN 3"/>
    <property type="match status" value="1"/>
</dbReference>
<dbReference type="PANTHER" id="PTHR12296">
    <property type="entry name" value="DENN DOMAIN-CONTAINING PROTEIN 4"/>
    <property type="match status" value="1"/>
</dbReference>
<evidence type="ECO:0008006" key="5">
    <source>
        <dbReference type="Google" id="ProtNLM"/>
    </source>
</evidence>
<dbReference type="GO" id="GO:0032483">
    <property type="term" value="P:regulation of Rab protein signal transduction"/>
    <property type="evidence" value="ECO:0007669"/>
    <property type="project" value="TreeGrafter"/>
</dbReference>
<name>A0A080ZZ87_PHYNI</name>
<protein>
    <recommendedName>
        <fullName evidence="5">UDENN domain-containing protein</fullName>
    </recommendedName>
</protein>
<evidence type="ECO:0000259" key="1">
    <source>
        <dbReference type="PROSITE" id="PS50132"/>
    </source>
</evidence>
<dbReference type="InterPro" id="IPR051696">
    <property type="entry name" value="DENN_Domain_GEFs"/>
</dbReference>
<feature type="domain" description="UDENN" evidence="2">
    <location>
        <begin position="425"/>
        <end position="898"/>
    </location>
</feature>
<dbReference type="InterPro" id="IPR043153">
    <property type="entry name" value="DENN_C"/>
</dbReference>
<evidence type="ECO:0000313" key="3">
    <source>
        <dbReference type="EMBL" id="ETO71948.1"/>
    </source>
</evidence>
<reference evidence="3 4" key="1">
    <citation type="submission" date="2013-11" db="EMBL/GenBank/DDBJ databases">
        <title>The Genome Sequence of Phytophthora parasitica P1976.</title>
        <authorList>
            <consortium name="The Broad Institute Genomics Platform"/>
            <person name="Russ C."/>
            <person name="Tyler B."/>
            <person name="Panabieres F."/>
            <person name="Shan W."/>
            <person name="Tripathy S."/>
            <person name="Grunwald N."/>
            <person name="Machado M."/>
            <person name="Johnson C.S."/>
            <person name="Walker B."/>
            <person name="Young S."/>
            <person name="Zeng Q."/>
            <person name="Gargeya S."/>
            <person name="Fitzgerald M."/>
            <person name="Haas B."/>
            <person name="Abouelleil A."/>
            <person name="Allen A.W."/>
            <person name="Alvarado L."/>
            <person name="Arachchi H.M."/>
            <person name="Berlin A.M."/>
            <person name="Chapman S.B."/>
            <person name="Gainer-Dewar J."/>
            <person name="Goldberg J."/>
            <person name="Griggs A."/>
            <person name="Gujja S."/>
            <person name="Hansen M."/>
            <person name="Howarth C."/>
            <person name="Imamovic A."/>
            <person name="Ireland A."/>
            <person name="Larimer J."/>
            <person name="McCowan C."/>
            <person name="Murphy C."/>
            <person name="Pearson M."/>
            <person name="Poon T.W."/>
            <person name="Priest M."/>
            <person name="Roberts A."/>
            <person name="Saif S."/>
            <person name="Shea T."/>
            <person name="Sisk P."/>
            <person name="Sykes S."/>
            <person name="Wortman J."/>
            <person name="Nusbaum C."/>
            <person name="Birren B."/>
        </authorList>
    </citation>
    <scope>NUCLEOTIDE SEQUENCE [LARGE SCALE GENOMIC DNA]</scope>
    <source>
        <strain evidence="3 4">P1976</strain>
    </source>
</reference>
<sequence length="924" mass="104601">MDLTLDAVAKDAFRRDFFLRCFTEREAQALELRFAFLHRVRQYKRLVGRRDLLPRAAKEIVASYLQQVESTNQLLLPPSAESLRSRVLNAVAAGYCPLDLFNGLETLVRDHMTRDAFPQFLHSREYTELCDELRSRRELPLAEVLVDSRRTQFLMKFLTKNFPGDEGNIYFWVHVQTRFLPLIQTTLFSVALFEEVQRHVRHVFNRYLVGETDTGEGAGSAATRVPETVRRATLQQIMKLQSEPFSPPRYANLFRTAQDCVWEWLQTEVYPKFRASSLYVMLVVETEDLETDQQLRRLSEHVQATAKKSATVRQERQSETILRVSSRKSEVQLKASAVLVPIKQPSTQNLWGQGAESNRHSFDRVLTVPQLAQNGIHSVSVVSMGSSEIVFELFCTGDQYEAAAETHPTHLHFWRKNTVITPNGNALSPSGRPLSPTVPKPSFHFFVLPKDDIRDCSEVVTTRYLFGVCLTLWRQKSVPEKPHTSTVDDGTTSPTNAISKGPCTAAQSYPQFFTVLTTEPMQKSSRRLLFQLASIGLKDLTVDTVSRVVTSSFESSSNTPQLLSARFGGFSLQSNLRQVDISLSSVFKEISSQTFISILASILVGKSIILVSERSTALVSVAEAARELLKPFEWTHFYLPFCPVATSSELRDNGLFSEVNTSPFFLGCEGVLSYQKKDSATDQRFRIRNSLYTTHKVSLHLQAPSTAEPNEYPPELLQTAAIVIDIDSDDIYVPEKVEIPELPQSILRSLENMLSTALHSFRITHADSHLFGSSKTPSFIEEMLDQSKKSSQSDDPSAPTQFESIELSLDDRARLALLWFLEALFGDVVYYFCSLHQNFTVETQSPSADIDEFLLFEVDSFLDAHIELGCRDFFRQCFHTELFRNFILAQHMQFAFTNAGVALESSESSLEHETLREALPDAFI</sequence>
<feature type="domain" description="RGS" evidence="1">
    <location>
        <begin position="4"/>
        <end position="130"/>
    </location>
</feature>
<dbReference type="Gene3D" id="1.10.167.10">
    <property type="entry name" value="Regulator of G-protein Signalling 4, domain 2"/>
    <property type="match status" value="2"/>
</dbReference>
<dbReference type="GO" id="GO:0031410">
    <property type="term" value="C:cytoplasmic vesicle"/>
    <property type="evidence" value="ECO:0007669"/>
    <property type="project" value="TreeGrafter"/>
</dbReference>
<dbReference type="InterPro" id="IPR036305">
    <property type="entry name" value="RGS_sf"/>
</dbReference>
<gene>
    <name evidence="3" type="ORF">F444_11811</name>
</gene>
<dbReference type="Pfam" id="PF02141">
    <property type="entry name" value="DENN"/>
    <property type="match status" value="1"/>
</dbReference>
<dbReference type="InterPro" id="IPR001194">
    <property type="entry name" value="cDENN_dom"/>
</dbReference>
<dbReference type="InterPro" id="IPR016137">
    <property type="entry name" value="RGS"/>
</dbReference>
<dbReference type="EMBL" id="ANJA01002126">
    <property type="protein sequence ID" value="ETO71948.1"/>
    <property type="molecule type" value="Genomic_DNA"/>
</dbReference>
<accession>A0A080ZZ87</accession>
<proteinExistence type="predicted"/>
<dbReference type="AlphaFoldDB" id="A0A080ZZ87"/>
<dbReference type="Pfam" id="PF00615">
    <property type="entry name" value="RGS"/>
    <property type="match status" value="1"/>
</dbReference>
<feature type="domain" description="RGS" evidence="1">
    <location>
        <begin position="140"/>
        <end position="283"/>
    </location>
</feature>
<dbReference type="InterPro" id="IPR044926">
    <property type="entry name" value="RGS_subdomain_2"/>
</dbReference>
<dbReference type="SUPFAM" id="SSF48097">
    <property type="entry name" value="Regulator of G-protein signaling, RGS"/>
    <property type="match status" value="2"/>
</dbReference>
<dbReference type="PROSITE" id="PS50211">
    <property type="entry name" value="DENN"/>
    <property type="match status" value="1"/>
</dbReference>
<dbReference type="OrthoDB" id="10266080at2759"/>
<dbReference type="PROSITE" id="PS50132">
    <property type="entry name" value="RGS"/>
    <property type="match status" value="2"/>
</dbReference>
<organism evidence="3 4">
    <name type="scientific">Phytophthora nicotianae P1976</name>
    <dbReference type="NCBI Taxonomy" id="1317066"/>
    <lineage>
        <taxon>Eukaryota</taxon>
        <taxon>Sar</taxon>
        <taxon>Stramenopiles</taxon>
        <taxon>Oomycota</taxon>
        <taxon>Peronosporomycetes</taxon>
        <taxon>Peronosporales</taxon>
        <taxon>Peronosporaceae</taxon>
        <taxon>Phytophthora</taxon>
    </lineage>
</organism>
<dbReference type="SMART" id="SM00799">
    <property type="entry name" value="DENN"/>
    <property type="match status" value="1"/>
</dbReference>
<dbReference type="Gene3D" id="3.40.50.11500">
    <property type="match status" value="1"/>
</dbReference>
<dbReference type="InterPro" id="IPR037516">
    <property type="entry name" value="Tripartite_DENN"/>
</dbReference>